<sequence>MNAGEFDKRIIIRKLFDEVEKDKDGFSNKEWNDFLSIWANVKDLSGSAFYQLNSEQQVKTITCKVRYNNKIDESMRVIYRNEIYKVIRIYQGNYKDNFMYIDCQIIKGVKD</sequence>
<dbReference type="eggNOG" id="COG5614">
    <property type="taxonomic scope" value="Bacteria"/>
</dbReference>
<gene>
    <name evidence="1" type="ORF">CTER_5109</name>
</gene>
<dbReference type="PATRIC" id="fig|1195236.3.peg.223"/>
<evidence type="ECO:0000313" key="1">
    <source>
        <dbReference type="EMBL" id="EMS74021.1"/>
    </source>
</evidence>
<dbReference type="EMBL" id="AORV01000008">
    <property type="protein sequence ID" value="EMS74021.1"/>
    <property type="molecule type" value="Genomic_DNA"/>
</dbReference>
<accession>S0FUM6</accession>
<comment type="caution">
    <text evidence="1">The sequence shown here is derived from an EMBL/GenBank/DDBJ whole genome shotgun (WGS) entry which is preliminary data.</text>
</comment>
<dbReference type="RefSeq" id="WP_004623050.1">
    <property type="nucleotide sequence ID" value="NZ_AORV01000008.1"/>
</dbReference>
<protein>
    <submittedName>
        <fullName evidence="1">Phage head-tail adaptor, putative, SPP1 family</fullName>
    </submittedName>
</protein>
<evidence type="ECO:0000313" key="2">
    <source>
        <dbReference type="Proteomes" id="UP000014155"/>
    </source>
</evidence>
<keyword evidence="2" id="KW-1185">Reference proteome</keyword>
<dbReference type="InterPro" id="IPR038666">
    <property type="entry name" value="SSP1_head-tail_sf"/>
</dbReference>
<name>S0FUM6_RUMCE</name>
<dbReference type="AlphaFoldDB" id="S0FUM6"/>
<organism evidence="1 2">
    <name type="scientific">Ruminiclostridium cellobioparum subsp. termitidis CT1112</name>
    <dbReference type="NCBI Taxonomy" id="1195236"/>
    <lineage>
        <taxon>Bacteria</taxon>
        <taxon>Bacillati</taxon>
        <taxon>Bacillota</taxon>
        <taxon>Clostridia</taxon>
        <taxon>Eubacteriales</taxon>
        <taxon>Oscillospiraceae</taxon>
        <taxon>Ruminiclostridium</taxon>
    </lineage>
</organism>
<proteinExistence type="predicted"/>
<dbReference type="Pfam" id="PF05521">
    <property type="entry name" value="Phage_HCP"/>
    <property type="match status" value="1"/>
</dbReference>
<dbReference type="Proteomes" id="UP000014155">
    <property type="component" value="Unassembled WGS sequence"/>
</dbReference>
<reference evidence="1 2" key="1">
    <citation type="journal article" date="2013" name="Genome Announc.">
        <title>Draft Genome Sequence of the Cellulolytic, Mesophilic, Anaerobic Bacterium Clostridium termitidis Strain CT1112 (DSM 5398).</title>
        <authorList>
            <person name="Lal S."/>
            <person name="Ramachandran U."/>
            <person name="Zhang X."/>
            <person name="Munir R."/>
            <person name="Sparling R."/>
            <person name="Levin D.B."/>
        </authorList>
    </citation>
    <scope>NUCLEOTIDE SEQUENCE [LARGE SCALE GENOMIC DNA]</scope>
    <source>
        <strain evidence="1 2">CT1112</strain>
    </source>
</reference>
<dbReference type="NCBIfam" id="TIGR01563">
    <property type="entry name" value="gp16_SPP1"/>
    <property type="match status" value="1"/>
</dbReference>
<dbReference type="STRING" id="1195236.CTER_5109"/>
<dbReference type="Gene3D" id="2.40.10.270">
    <property type="entry name" value="Bacteriophage SPP1 head-tail adaptor protein"/>
    <property type="match status" value="1"/>
</dbReference>
<dbReference type="InterPro" id="IPR008767">
    <property type="entry name" value="Phage_SPP1_head-tail_adaptor"/>
</dbReference>